<protein>
    <submittedName>
        <fullName evidence="1">Uncharacterized protein</fullName>
    </submittedName>
</protein>
<dbReference type="AlphaFoldDB" id="A0A0K1QC13"/>
<keyword evidence="2" id="KW-1185">Reference proteome</keyword>
<organism evidence="1 2">
    <name type="scientific">Labilithrix luteola</name>
    <dbReference type="NCBI Taxonomy" id="1391654"/>
    <lineage>
        <taxon>Bacteria</taxon>
        <taxon>Pseudomonadati</taxon>
        <taxon>Myxococcota</taxon>
        <taxon>Polyangia</taxon>
        <taxon>Polyangiales</taxon>
        <taxon>Labilitrichaceae</taxon>
        <taxon>Labilithrix</taxon>
    </lineage>
</organism>
<gene>
    <name evidence="1" type="ORF">AKJ09_09947</name>
</gene>
<evidence type="ECO:0000313" key="2">
    <source>
        <dbReference type="Proteomes" id="UP000064967"/>
    </source>
</evidence>
<dbReference type="EMBL" id="CP012333">
    <property type="protein sequence ID" value="AKV03284.1"/>
    <property type="molecule type" value="Genomic_DNA"/>
</dbReference>
<accession>A0A0K1QC13</accession>
<proteinExistence type="predicted"/>
<sequence>MVACRRRSPVEDHASAVLAGGSRQRIAVDRGGAGLPPNRLGQVLLGFGDEEPAPVRVIRPANPPLRTTVKEGSIGRRVTRAIESRRALAVRRRVGRCNAVIIRWRRGVVTRRAAATELQKAQPAQRRKDDGK</sequence>
<dbReference type="KEGG" id="llu:AKJ09_09947"/>
<evidence type="ECO:0000313" key="1">
    <source>
        <dbReference type="EMBL" id="AKV03284.1"/>
    </source>
</evidence>
<name>A0A0K1QC13_9BACT</name>
<reference evidence="1 2" key="1">
    <citation type="submission" date="2015-08" db="EMBL/GenBank/DDBJ databases">
        <authorList>
            <person name="Babu N.S."/>
            <person name="Beckwith C.J."/>
            <person name="Beseler K.G."/>
            <person name="Brison A."/>
            <person name="Carone J.V."/>
            <person name="Caskin T.P."/>
            <person name="Diamond M."/>
            <person name="Durham M.E."/>
            <person name="Foxe J.M."/>
            <person name="Go M."/>
            <person name="Henderson B.A."/>
            <person name="Jones I.B."/>
            <person name="McGettigan J.A."/>
            <person name="Micheletti S.J."/>
            <person name="Nasrallah M.E."/>
            <person name="Ortiz D."/>
            <person name="Piller C.R."/>
            <person name="Privatt S.R."/>
            <person name="Schneider S.L."/>
            <person name="Sharp S."/>
            <person name="Smith T.C."/>
            <person name="Stanton J.D."/>
            <person name="Ullery H.E."/>
            <person name="Wilson R.J."/>
            <person name="Serrano M.G."/>
            <person name="Buck G."/>
            <person name="Lee V."/>
            <person name="Wang Y."/>
            <person name="Carvalho R."/>
            <person name="Voegtly L."/>
            <person name="Shi R."/>
            <person name="Duckworth R."/>
            <person name="Johnson A."/>
            <person name="Loviza R."/>
            <person name="Walstead R."/>
            <person name="Shah Z."/>
            <person name="Kiflezghi M."/>
            <person name="Wade K."/>
            <person name="Ball S.L."/>
            <person name="Bradley K.W."/>
            <person name="Asai D.J."/>
            <person name="Bowman C.A."/>
            <person name="Russell D.A."/>
            <person name="Pope W.H."/>
            <person name="Jacobs-Sera D."/>
            <person name="Hendrix R.W."/>
            <person name="Hatfull G.F."/>
        </authorList>
    </citation>
    <scope>NUCLEOTIDE SEQUENCE [LARGE SCALE GENOMIC DNA]</scope>
    <source>
        <strain evidence="1 2">DSM 27648</strain>
    </source>
</reference>
<dbReference type="Proteomes" id="UP000064967">
    <property type="component" value="Chromosome"/>
</dbReference>